<evidence type="ECO:0000256" key="1">
    <source>
        <dbReference type="SAM" id="Phobius"/>
    </source>
</evidence>
<dbReference type="InterPro" id="IPR010721">
    <property type="entry name" value="UstE-like"/>
</dbReference>
<dbReference type="RefSeq" id="WP_081270237.1">
    <property type="nucleotide sequence ID" value="NZ_LVHG01000070.1"/>
</dbReference>
<evidence type="ECO:0000313" key="2">
    <source>
        <dbReference type="EMBL" id="OAK59505.1"/>
    </source>
</evidence>
<protein>
    <recommendedName>
        <fullName evidence="4">Steroid 5-alpha reductase C-terminal domain-containing protein</fullName>
    </recommendedName>
</protein>
<dbReference type="PROSITE" id="PS50244">
    <property type="entry name" value="S5A_REDUCTASE"/>
    <property type="match status" value="1"/>
</dbReference>
<keyword evidence="1" id="KW-1133">Transmembrane helix</keyword>
<feature type="transmembrane region" description="Helical" evidence="1">
    <location>
        <begin position="59"/>
        <end position="81"/>
    </location>
</feature>
<dbReference type="Proteomes" id="UP000077852">
    <property type="component" value="Unassembled WGS sequence"/>
</dbReference>
<feature type="transmembrane region" description="Helical" evidence="1">
    <location>
        <begin position="6"/>
        <end position="27"/>
    </location>
</feature>
<name>A0AA91DJH7_VARPD</name>
<keyword evidence="1" id="KW-0812">Transmembrane</keyword>
<reference evidence="2 3" key="1">
    <citation type="submission" date="2016-03" db="EMBL/GenBank/DDBJ databases">
        <title>Genome sequence of Variovorax paradoxus KB5.</title>
        <authorList>
            <person name="Jeong H."/>
            <person name="Hong C.E."/>
            <person name="Jo S.H."/>
            <person name="Park J.M."/>
        </authorList>
    </citation>
    <scope>NUCLEOTIDE SEQUENCE [LARGE SCALE GENOMIC DNA]</scope>
    <source>
        <strain evidence="2 3">KB5</strain>
    </source>
</reference>
<dbReference type="Pfam" id="PF06966">
    <property type="entry name" value="DUF1295"/>
    <property type="match status" value="1"/>
</dbReference>
<evidence type="ECO:0008006" key="4">
    <source>
        <dbReference type="Google" id="ProtNLM"/>
    </source>
</evidence>
<organism evidence="2 3">
    <name type="scientific">Variovorax paradoxus</name>
    <dbReference type="NCBI Taxonomy" id="34073"/>
    <lineage>
        <taxon>Bacteria</taxon>
        <taxon>Pseudomonadati</taxon>
        <taxon>Pseudomonadota</taxon>
        <taxon>Betaproteobacteria</taxon>
        <taxon>Burkholderiales</taxon>
        <taxon>Comamonadaceae</taxon>
        <taxon>Variovorax</taxon>
    </lineage>
</organism>
<feature type="transmembrane region" description="Helical" evidence="1">
    <location>
        <begin position="34"/>
        <end position="53"/>
    </location>
</feature>
<accession>A0AA91DJH7</accession>
<evidence type="ECO:0000313" key="3">
    <source>
        <dbReference type="Proteomes" id="UP000077852"/>
    </source>
</evidence>
<feature type="transmembrane region" description="Helical" evidence="1">
    <location>
        <begin position="108"/>
        <end position="130"/>
    </location>
</feature>
<dbReference type="PANTHER" id="PTHR32251:SF17">
    <property type="entry name" value="STEROID 5-ALPHA REDUCTASE C-TERMINAL DOMAIN-CONTAINING PROTEIN"/>
    <property type="match status" value="1"/>
</dbReference>
<dbReference type="EMBL" id="LVHG01000070">
    <property type="protein sequence ID" value="OAK59505.1"/>
    <property type="molecule type" value="Genomic_DNA"/>
</dbReference>
<dbReference type="Gene3D" id="1.20.120.1630">
    <property type="match status" value="1"/>
</dbReference>
<dbReference type="AlphaFoldDB" id="A0AA91DJH7"/>
<comment type="caution">
    <text evidence="2">The sequence shown here is derived from an EMBL/GenBank/DDBJ whole genome shotgun (WGS) entry which is preliminary data.</text>
</comment>
<sequence>MSGMVSVAFAGLALTASLGFLTWVASLVRHDVSLIDRIWSVCIVGAGIVYFLLLPVQTVRGLCMAVLGAAWAVRLCLYVTWRNWGHGEDRRYQAIRARNQPNFGFKSLYLVFALQAVLAWIVSAPFLPGMAAARPLGALDALGILLALFGIFFEAIGDAQMARFKADPKNKGQVMDRGLWRYTRHPNYFGEVCVWWGLWLLALGGAGWSGAWSVVSPLLMTWLLLKVSGVSMLESDIGERRPAYRDYIARTNAFLPGPVRGNHKAP</sequence>
<feature type="transmembrane region" description="Helical" evidence="1">
    <location>
        <begin position="136"/>
        <end position="156"/>
    </location>
</feature>
<gene>
    <name evidence="2" type="ORF">A3K87_26055</name>
</gene>
<dbReference type="GO" id="GO:0016020">
    <property type="term" value="C:membrane"/>
    <property type="evidence" value="ECO:0007669"/>
    <property type="project" value="TreeGrafter"/>
</dbReference>
<proteinExistence type="predicted"/>
<dbReference type="PANTHER" id="PTHR32251">
    <property type="entry name" value="3-OXO-5-ALPHA-STEROID 4-DEHYDROGENASE"/>
    <property type="match status" value="1"/>
</dbReference>
<feature type="transmembrane region" description="Helical" evidence="1">
    <location>
        <begin position="188"/>
        <end position="208"/>
    </location>
</feature>
<keyword evidence="1" id="KW-0472">Membrane</keyword>